<sequence length="60" mass="6564">MLTLQVLKPCCMSIYTRISSIHESLIFFPIVNLSVIQPISFASMKVVQFSCVASALSVGN</sequence>
<proteinExistence type="predicted"/>
<reference evidence="1" key="1">
    <citation type="submission" date="2019-03" db="EMBL/GenBank/DDBJ databases">
        <title>WGS assembly of Setaria viridis.</title>
        <authorList>
            <person name="Huang P."/>
            <person name="Jenkins J."/>
            <person name="Grimwood J."/>
            <person name="Barry K."/>
            <person name="Healey A."/>
            <person name="Mamidi S."/>
            <person name="Sreedasyam A."/>
            <person name="Shu S."/>
            <person name="Feldman M."/>
            <person name="Wu J."/>
            <person name="Yu Y."/>
            <person name="Chen C."/>
            <person name="Johnson J."/>
            <person name="Rokhsar D."/>
            <person name="Baxter I."/>
            <person name="Schmutz J."/>
            <person name="Brutnell T."/>
            <person name="Kellogg E."/>
        </authorList>
    </citation>
    <scope>NUCLEOTIDE SEQUENCE [LARGE SCALE GENOMIC DNA]</scope>
</reference>
<evidence type="ECO:0000313" key="1">
    <source>
        <dbReference type="EMBL" id="TKW00098.1"/>
    </source>
</evidence>
<keyword evidence="2" id="KW-1185">Reference proteome</keyword>
<protein>
    <submittedName>
        <fullName evidence="1">Uncharacterized protein</fullName>
    </submittedName>
</protein>
<accession>A0A4U6TDA9</accession>
<dbReference type="EMBL" id="CM016559">
    <property type="protein sequence ID" value="TKW00098.1"/>
    <property type="molecule type" value="Genomic_DNA"/>
</dbReference>
<dbReference type="Proteomes" id="UP000298652">
    <property type="component" value="Chromosome 8"/>
</dbReference>
<dbReference type="Gramene" id="TKW00098">
    <property type="protein sequence ID" value="TKW00098"/>
    <property type="gene ID" value="SEVIR_8G086550v2"/>
</dbReference>
<organism evidence="1 2">
    <name type="scientific">Setaria viridis</name>
    <name type="common">Green bristlegrass</name>
    <name type="synonym">Setaria italica subsp. viridis</name>
    <dbReference type="NCBI Taxonomy" id="4556"/>
    <lineage>
        <taxon>Eukaryota</taxon>
        <taxon>Viridiplantae</taxon>
        <taxon>Streptophyta</taxon>
        <taxon>Embryophyta</taxon>
        <taxon>Tracheophyta</taxon>
        <taxon>Spermatophyta</taxon>
        <taxon>Magnoliopsida</taxon>
        <taxon>Liliopsida</taxon>
        <taxon>Poales</taxon>
        <taxon>Poaceae</taxon>
        <taxon>PACMAD clade</taxon>
        <taxon>Panicoideae</taxon>
        <taxon>Panicodae</taxon>
        <taxon>Paniceae</taxon>
        <taxon>Cenchrinae</taxon>
        <taxon>Setaria</taxon>
    </lineage>
</organism>
<evidence type="ECO:0000313" key="2">
    <source>
        <dbReference type="Proteomes" id="UP000298652"/>
    </source>
</evidence>
<dbReference type="AlphaFoldDB" id="A0A4U6TDA9"/>
<name>A0A4U6TDA9_SETVI</name>
<gene>
    <name evidence="1" type="ORF">SEVIR_8G086550v2</name>
</gene>